<dbReference type="Proteomes" id="UP000239872">
    <property type="component" value="Unassembled WGS sequence"/>
</dbReference>
<evidence type="ECO:0000313" key="2">
    <source>
        <dbReference type="Proteomes" id="UP000239872"/>
    </source>
</evidence>
<accession>A0A2S7T1A9</accession>
<dbReference type="EMBL" id="PPSL01000001">
    <property type="protein sequence ID" value="PQJ12744.1"/>
    <property type="molecule type" value="Genomic_DNA"/>
</dbReference>
<comment type="caution">
    <text evidence="1">The sequence shown here is derived from an EMBL/GenBank/DDBJ whole genome shotgun (WGS) entry which is preliminary data.</text>
</comment>
<sequence length="121" mass="13962">MVVVCSFSNNQLLITDHRMSTQETVLNVRYDAPPEIWDKVPVIYQHLEGWLGYHVDSNLPFWYSFDENEKHILASVEPSGLLFTGLMEDAEWGIWVSNIKRLATEILGYKVGEIELGEVDY</sequence>
<reference evidence="1 2" key="1">
    <citation type="submission" date="2018-01" db="EMBL/GenBank/DDBJ databases">
        <title>A novel member of the phylum Bacteroidetes isolated from glacier ice.</title>
        <authorList>
            <person name="Liu Q."/>
            <person name="Xin Y.-H."/>
        </authorList>
    </citation>
    <scope>NUCLEOTIDE SEQUENCE [LARGE SCALE GENOMIC DNA]</scope>
    <source>
        <strain evidence="1 2">RB1R16</strain>
    </source>
</reference>
<name>A0A2S7T1A9_9BACT</name>
<protein>
    <submittedName>
        <fullName evidence="1">Uncharacterized protein</fullName>
    </submittedName>
</protein>
<evidence type="ECO:0000313" key="1">
    <source>
        <dbReference type="EMBL" id="PQJ12744.1"/>
    </source>
</evidence>
<organism evidence="1 2">
    <name type="scientific">Flavipsychrobacter stenotrophus</name>
    <dbReference type="NCBI Taxonomy" id="2077091"/>
    <lineage>
        <taxon>Bacteria</taxon>
        <taxon>Pseudomonadati</taxon>
        <taxon>Bacteroidota</taxon>
        <taxon>Chitinophagia</taxon>
        <taxon>Chitinophagales</taxon>
        <taxon>Chitinophagaceae</taxon>
        <taxon>Flavipsychrobacter</taxon>
    </lineage>
</organism>
<proteinExistence type="predicted"/>
<dbReference type="AlphaFoldDB" id="A0A2S7T1A9"/>
<keyword evidence="2" id="KW-1185">Reference proteome</keyword>
<gene>
    <name evidence="1" type="ORF">CJD36_003070</name>
</gene>